<accession>A0A7C9V9C7</accession>
<dbReference type="GO" id="GO:0016747">
    <property type="term" value="F:acyltransferase activity, transferring groups other than amino-acyl groups"/>
    <property type="evidence" value="ECO:0007669"/>
    <property type="project" value="InterPro"/>
</dbReference>
<dbReference type="EMBL" id="JAAKZG010000001">
    <property type="protein sequence ID" value="NGN39770.1"/>
    <property type="molecule type" value="Genomic_DNA"/>
</dbReference>
<comment type="caution">
    <text evidence="4">The sequence shown here is derived from an EMBL/GenBank/DDBJ whole genome shotgun (WGS) entry which is preliminary data.</text>
</comment>
<sequence length="155" mass="16829">MADIDNLSIRPARRVDIPALAALFAADAIGGYGDTIDPEALPLYEAAFERIDASANDTLYVAELAGEVVGTFQTTLIVVMSGRGSTTLRVEAVQTRADMRGRGIGERMMRHAIAQGQAIGARVVHLTSNLQRTDAHRFYKRLGFDQSHAGFKLKL</sequence>
<feature type="domain" description="N-acetyltransferase" evidence="3">
    <location>
        <begin position="7"/>
        <end position="155"/>
    </location>
</feature>
<organism evidence="4 5">
    <name type="scientific">Mesorhizobium zhangyense</name>
    <dbReference type="NCBI Taxonomy" id="1776730"/>
    <lineage>
        <taxon>Bacteria</taxon>
        <taxon>Pseudomonadati</taxon>
        <taxon>Pseudomonadota</taxon>
        <taxon>Alphaproteobacteria</taxon>
        <taxon>Hyphomicrobiales</taxon>
        <taxon>Phyllobacteriaceae</taxon>
        <taxon>Mesorhizobium</taxon>
    </lineage>
</organism>
<evidence type="ECO:0000256" key="1">
    <source>
        <dbReference type="ARBA" id="ARBA00022679"/>
    </source>
</evidence>
<evidence type="ECO:0000256" key="2">
    <source>
        <dbReference type="ARBA" id="ARBA00023315"/>
    </source>
</evidence>
<keyword evidence="5" id="KW-1185">Reference proteome</keyword>
<evidence type="ECO:0000313" key="4">
    <source>
        <dbReference type="EMBL" id="NGN39770.1"/>
    </source>
</evidence>
<protein>
    <submittedName>
        <fullName evidence="4">GNAT family N-acetyltransferase</fullName>
    </submittedName>
</protein>
<proteinExistence type="predicted"/>
<dbReference type="AlphaFoldDB" id="A0A7C9V9C7"/>
<dbReference type="Pfam" id="PF00583">
    <property type="entry name" value="Acetyltransf_1"/>
    <property type="match status" value="1"/>
</dbReference>
<name>A0A7C9V9C7_9HYPH</name>
<dbReference type="SUPFAM" id="SSF55729">
    <property type="entry name" value="Acyl-CoA N-acyltransferases (Nat)"/>
    <property type="match status" value="1"/>
</dbReference>
<dbReference type="InterPro" id="IPR016181">
    <property type="entry name" value="Acyl_CoA_acyltransferase"/>
</dbReference>
<dbReference type="InterPro" id="IPR000182">
    <property type="entry name" value="GNAT_dom"/>
</dbReference>
<dbReference type="CDD" id="cd04301">
    <property type="entry name" value="NAT_SF"/>
    <property type="match status" value="1"/>
</dbReference>
<dbReference type="PROSITE" id="PS51186">
    <property type="entry name" value="GNAT"/>
    <property type="match status" value="1"/>
</dbReference>
<dbReference type="Proteomes" id="UP000481252">
    <property type="component" value="Unassembled WGS sequence"/>
</dbReference>
<dbReference type="InterPro" id="IPR050832">
    <property type="entry name" value="Bact_Acetyltransf"/>
</dbReference>
<keyword evidence="1 4" id="KW-0808">Transferase</keyword>
<dbReference type="RefSeq" id="WP_165113584.1">
    <property type="nucleotide sequence ID" value="NZ_JAAKZG010000001.1"/>
</dbReference>
<evidence type="ECO:0000259" key="3">
    <source>
        <dbReference type="PROSITE" id="PS51186"/>
    </source>
</evidence>
<evidence type="ECO:0000313" key="5">
    <source>
        <dbReference type="Proteomes" id="UP000481252"/>
    </source>
</evidence>
<reference evidence="4 5" key="1">
    <citation type="submission" date="2020-02" db="EMBL/GenBank/DDBJ databases">
        <title>Genome sequence of the type strain CGMCC 1.15528 of Mesorhizobium zhangyense.</title>
        <authorList>
            <person name="Gao J."/>
            <person name="Sun J."/>
        </authorList>
    </citation>
    <scope>NUCLEOTIDE SEQUENCE [LARGE SCALE GENOMIC DNA]</scope>
    <source>
        <strain evidence="4 5">CGMCC 1.15528</strain>
    </source>
</reference>
<dbReference type="PANTHER" id="PTHR43877">
    <property type="entry name" value="AMINOALKYLPHOSPHONATE N-ACETYLTRANSFERASE-RELATED-RELATED"/>
    <property type="match status" value="1"/>
</dbReference>
<dbReference type="Gene3D" id="3.40.630.30">
    <property type="match status" value="1"/>
</dbReference>
<dbReference type="PANTHER" id="PTHR43877:SF2">
    <property type="entry name" value="AMINOALKYLPHOSPHONATE N-ACETYLTRANSFERASE-RELATED"/>
    <property type="match status" value="1"/>
</dbReference>
<keyword evidence="2" id="KW-0012">Acyltransferase</keyword>
<gene>
    <name evidence="4" type="ORF">G6N74_01695</name>
</gene>